<organism evidence="3 4">
    <name type="scientific">Vibrio ponticus</name>
    <dbReference type="NCBI Taxonomy" id="265668"/>
    <lineage>
        <taxon>Bacteria</taxon>
        <taxon>Pseudomonadati</taxon>
        <taxon>Pseudomonadota</taxon>
        <taxon>Gammaproteobacteria</taxon>
        <taxon>Vibrionales</taxon>
        <taxon>Vibrionaceae</taxon>
        <taxon>Vibrio</taxon>
    </lineage>
</organism>
<dbReference type="AlphaFoldDB" id="A0A3N3E023"/>
<dbReference type="RefSeq" id="WP_123782049.1">
    <property type="nucleotide sequence ID" value="NZ_RKIK01000026.1"/>
</dbReference>
<gene>
    <name evidence="3" type="ORF">EGH82_10520</name>
</gene>
<dbReference type="InterPro" id="IPR012495">
    <property type="entry name" value="TadE-like_dom"/>
</dbReference>
<keyword evidence="1" id="KW-1133">Transmembrane helix</keyword>
<evidence type="ECO:0000256" key="1">
    <source>
        <dbReference type="SAM" id="Phobius"/>
    </source>
</evidence>
<accession>A0A3N3E023</accession>
<sequence>MNNQQLLAKQKGVTQVEFVIIATSVLLLLFAILEFAAYFYSTQMVNEVTRRAARLATVCHISDRDDIPQLNSLSALYPSGFAAENVEITYLDSSGSEVDVSGFLSIPPADTATLQAQFDQVRYVRARAINYNYDFIVLSTLLSIAGSTPSFETILPAESLGILRQATSAGETRTDC</sequence>
<dbReference type="EMBL" id="RKIK01000026">
    <property type="protein sequence ID" value="ROV60107.1"/>
    <property type="molecule type" value="Genomic_DNA"/>
</dbReference>
<feature type="transmembrane region" description="Helical" evidence="1">
    <location>
        <begin position="20"/>
        <end position="41"/>
    </location>
</feature>
<evidence type="ECO:0000259" key="2">
    <source>
        <dbReference type="Pfam" id="PF07811"/>
    </source>
</evidence>
<comment type="caution">
    <text evidence="3">The sequence shown here is derived from an EMBL/GenBank/DDBJ whole genome shotgun (WGS) entry which is preliminary data.</text>
</comment>
<keyword evidence="1" id="KW-0812">Transmembrane</keyword>
<evidence type="ECO:0000313" key="3">
    <source>
        <dbReference type="EMBL" id="ROV60107.1"/>
    </source>
</evidence>
<dbReference type="Proteomes" id="UP000278792">
    <property type="component" value="Unassembled WGS sequence"/>
</dbReference>
<dbReference type="Pfam" id="PF07811">
    <property type="entry name" value="TadE"/>
    <property type="match status" value="1"/>
</dbReference>
<keyword evidence="1" id="KW-0472">Membrane</keyword>
<protein>
    <submittedName>
        <fullName evidence="3">Pilus assembly protein</fullName>
    </submittedName>
</protein>
<evidence type="ECO:0000313" key="4">
    <source>
        <dbReference type="Proteomes" id="UP000278792"/>
    </source>
</evidence>
<name>A0A3N3E023_9VIBR</name>
<feature type="domain" description="TadE-like" evidence="2">
    <location>
        <begin position="12"/>
        <end position="54"/>
    </location>
</feature>
<reference evidence="3 4" key="1">
    <citation type="submission" date="2018-11" db="EMBL/GenBank/DDBJ databases">
        <title>Vibrio ponticus strain CAIM 1751 pathogenic for the snapper Lutjanus guttatus.</title>
        <authorList>
            <person name="Soto-Rodriguez S."/>
            <person name="Lozano-Olvera R."/>
            <person name="Gomez-Gil B."/>
        </authorList>
    </citation>
    <scope>NUCLEOTIDE SEQUENCE [LARGE SCALE GENOMIC DNA]</scope>
    <source>
        <strain evidence="3 4">CAIM 1751</strain>
    </source>
</reference>
<proteinExistence type="predicted"/>